<gene>
    <name evidence="1" type="ORF">H8D96_06965</name>
</gene>
<evidence type="ECO:0000313" key="2">
    <source>
        <dbReference type="Proteomes" id="UP000605201"/>
    </source>
</evidence>
<evidence type="ECO:0000313" key="1">
    <source>
        <dbReference type="EMBL" id="MBC8431645.1"/>
    </source>
</evidence>
<reference evidence="1 2" key="1">
    <citation type="submission" date="2020-08" db="EMBL/GenBank/DDBJ databases">
        <title>Bridging the membrane lipid divide: bacteria of the FCB group superphylum have the potential to synthesize archaeal ether lipids.</title>
        <authorList>
            <person name="Villanueva L."/>
            <person name="Von Meijenfeldt F.A.B."/>
            <person name="Westbye A.B."/>
            <person name="Yadav S."/>
            <person name="Hopmans E.C."/>
            <person name="Dutilh B.E."/>
            <person name="Sinninghe Damste J.S."/>
        </authorList>
    </citation>
    <scope>NUCLEOTIDE SEQUENCE [LARGE SCALE GENOMIC DNA]</scope>
    <source>
        <strain evidence="1">NIOZ-UU17</strain>
    </source>
</reference>
<accession>A0A8J6TRR9</accession>
<name>A0A8J6TRR9_9BACT</name>
<comment type="caution">
    <text evidence="1">The sequence shown here is derived from an EMBL/GenBank/DDBJ whole genome shotgun (WGS) entry which is preliminary data.</text>
</comment>
<sequence length="59" mass="7068">MHLNQDFSERKFALNEIFERIDNIEKDVKTYLLELIWHNLAKVQRMYLSGLNIDFPAAD</sequence>
<proteinExistence type="predicted"/>
<dbReference type="EMBL" id="JACNIG010000161">
    <property type="protein sequence ID" value="MBC8431645.1"/>
    <property type="molecule type" value="Genomic_DNA"/>
</dbReference>
<dbReference type="Proteomes" id="UP000605201">
    <property type="component" value="Unassembled WGS sequence"/>
</dbReference>
<organism evidence="1 2">
    <name type="scientific">Candidatus Desulfatibia vada</name>
    <dbReference type="NCBI Taxonomy" id="2841696"/>
    <lineage>
        <taxon>Bacteria</taxon>
        <taxon>Pseudomonadati</taxon>
        <taxon>Thermodesulfobacteriota</taxon>
        <taxon>Desulfobacteria</taxon>
        <taxon>Desulfobacterales</taxon>
        <taxon>Desulfobacterales incertae sedis</taxon>
        <taxon>Candidatus Desulfatibia</taxon>
    </lineage>
</organism>
<dbReference type="AlphaFoldDB" id="A0A8J6TRR9"/>
<protein>
    <submittedName>
        <fullName evidence="1">Uncharacterized protein</fullName>
    </submittedName>
</protein>